<organism evidence="1 2">
    <name type="scientific">Thiothrix unzii</name>
    <dbReference type="NCBI Taxonomy" id="111769"/>
    <lineage>
        <taxon>Bacteria</taxon>
        <taxon>Pseudomonadati</taxon>
        <taxon>Pseudomonadota</taxon>
        <taxon>Gammaproteobacteria</taxon>
        <taxon>Thiotrichales</taxon>
        <taxon>Thiotrichaceae</taxon>
        <taxon>Thiothrix</taxon>
    </lineage>
</organism>
<dbReference type="KEGG" id="tun:J9260_11135"/>
<dbReference type="SUPFAM" id="SSF52540">
    <property type="entry name" value="P-loop containing nucleoside triphosphate hydrolases"/>
    <property type="match status" value="1"/>
</dbReference>
<accession>A0A975F7A1</accession>
<dbReference type="AlphaFoldDB" id="A0A975F7A1"/>
<sequence>MNPAYDPDNLFADAIAAGFVPDAAIKPNKIRLHRGSDLLTPTPIKWLVSGVLEAGVLAAAFGAPASGKSFVAIDLALSVASGRAWNDRGVKQGSVVYFAGEGKAGIKRRLTAWIQRNPESRELIAEHFYLSDRACNLPNETALVLDTLADVKNLKLVILDTLQRTMEGDENSTRDMTAYIKSLDAIKAAHPESVVLVVHHTGHGSADRARGSSVLKASLDAEISVSKDDAGVITLKSSKAKDAEPFPSLSFRLESVTLDGWQDEDGQPVTSAMLKHLEDHQQAQQPRRGKVSGKNQLAALAILRALQTHSVTNLKDGEYPEHQARVRRFEWQEQCIKEGIARRQSAFMDRIQLPLVTAGAINLDGEYVVPVDFE</sequence>
<proteinExistence type="predicted"/>
<keyword evidence="2" id="KW-1185">Reference proteome</keyword>
<dbReference type="RefSeq" id="WP_210217843.1">
    <property type="nucleotide sequence ID" value="NZ_CP072793.1"/>
</dbReference>
<dbReference type="Gene3D" id="3.40.50.300">
    <property type="entry name" value="P-loop containing nucleotide triphosphate hydrolases"/>
    <property type="match status" value="1"/>
</dbReference>
<reference evidence="1" key="1">
    <citation type="submission" date="2021-04" db="EMBL/GenBank/DDBJ databases">
        <title>Genomics, taxonomy and metabolism of representatives of sulfur bacteria of the genus Thiothrix: Thiothrix fructosivorans QT, Thiothrix unzii A1T and three new species, Thiothrix subterranea sp. nov., Thiothrix litoralis sp. nov. and 'Candidatus Thiothrix anitrata' sp. nov.</title>
        <authorList>
            <person name="Ravin N.V."/>
            <person name="Smolyakov D."/>
            <person name="Rudenko T.S."/>
            <person name="Mardanov A.V."/>
            <person name="Beletsky A.V."/>
            <person name="Markov N.D."/>
            <person name="Fomenkov A.I."/>
            <person name="Roberts R.J."/>
            <person name="Karnachuk O.V."/>
            <person name="Novikov A."/>
            <person name="Grabovich M.Y."/>
        </authorList>
    </citation>
    <scope>NUCLEOTIDE SEQUENCE</scope>
    <source>
        <strain evidence="1">A1</strain>
    </source>
</reference>
<dbReference type="InterPro" id="IPR027417">
    <property type="entry name" value="P-loop_NTPase"/>
</dbReference>
<evidence type="ECO:0000313" key="2">
    <source>
        <dbReference type="Proteomes" id="UP000672009"/>
    </source>
</evidence>
<protein>
    <submittedName>
        <fullName evidence="1">AAA family ATPase</fullName>
    </submittedName>
</protein>
<evidence type="ECO:0000313" key="1">
    <source>
        <dbReference type="EMBL" id="QTR52291.1"/>
    </source>
</evidence>
<dbReference type="Proteomes" id="UP000672009">
    <property type="component" value="Chromosome"/>
</dbReference>
<name>A0A975F7A1_9GAMM</name>
<dbReference type="EMBL" id="CP072793">
    <property type="protein sequence ID" value="QTR52291.1"/>
    <property type="molecule type" value="Genomic_DNA"/>
</dbReference>
<dbReference type="Pfam" id="PF13481">
    <property type="entry name" value="AAA_25"/>
    <property type="match status" value="1"/>
</dbReference>
<gene>
    <name evidence="1" type="ORF">J9260_11135</name>
</gene>